<accession>A0A1F8GF04</accession>
<gene>
    <name evidence="1" type="ORF">A3A13_04270</name>
</gene>
<evidence type="ECO:0000313" key="1">
    <source>
        <dbReference type="EMBL" id="OGN23308.1"/>
    </source>
</evidence>
<evidence type="ECO:0000313" key="2">
    <source>
        <dbReference type="Proteomes" id="UP000178911"/>
    </source>
</evidence>
<dbReference type="EMBL" id="MGKJ01000020">
    <property type="protein sequence ID" value="OGN23308.1"/>
    <property type="molecule type" value="Genomic_DNA"/>
</dbReference>
<protein>
    <submittedName>
        <fullName evidence="1">Uncharacterized protein</fullName>
    </submittedName>
</protein>
<name>A0A1F8GF04_9BACT</name>
<proteinExistence type="predicted"/>
<comment type="caution">
    <text evidence="1">The sequence shown here is derived from an EMBL/GenBank/DDBJ whole genome shotgun (WGS) entry which is preliminary data.</text>
</comment>
<reference evidence="1 2" key="1">
    <citation type="journal article" date="2016" name="Nat. Commun.">
        <title>Thousands of microbial genomes shed light on interconnected biogeochemical processes in an aquifer system.</title>
        <authorList>
            <person name="Anantharaman K."/>
            <person name="Brown C.T."/>
            <person name="Hug L.A."/>
            <person name="Sharon I."/>
            <person name="Castelle C.J."/>
            <person name="Probst A.J."/>
            <person name="Thomas B.C."/>
            <person name="Singh A."/>
            <person name="Wilkins M.J."/>
            <person name="Karaoz U."/>
            <person name="Brodie E.L."/>
            <person name="Williams K.H."/>
            <person name="Hubbard S.S."/>
            <person name="Banfield J.F."/>
        </authorList>
    </citation>
    <scope>NUCLEOTIDE SEQUENCE [LARGE SCALE GENOMIC DNA]</scope>
</reference>
<dbReference type="Proteomes" id="UP000178911">
    <property type="component" value="Unassembled WGS sequence"/>
</dbReference>
<sequence>MKTKNKKFKVPAYVSRDIGVMVEDFKGTLDLVMEQTAEIPKIKKSMEVMHEDIEAVKIDIEFIRGDVEVIKTDIEQIKHDLKSKIDRSEFAVLERRVALLESRR</sequence>
<dbReference type="AlphaFoldDB" id="A0A1F8GF04"/>
<organism evidence="1 2">
    <name type="scientific">Candidatus Yanofskybacteria bacterium RIFCSPLOWO2_01_FULL_43_22</name>
    <dbReference type="NCBI Taxonomy" id="1802695"/>
    <lineage>
        <taxon>Bacteria</taxon>
        <taxon>Candidatus Yanofskyibacteriota</taxon>
    </lineage>
</organism>
<dbReference type="STRING" id="1802695.A3A13_04270"/>